<organism evidence="1">
    <name type="scientific">bioreactor metagenome</name>
    <dbReference type="NCBI Taxonomy" id="1076179"/>
    <lineage>
        <taxon>unclassified sequences</taxon>
        <taxon>metagenomes</taxon>
        <taxon>ecological metagenomes</taxon>
    </lineage>
</organism>
<gene>
    <name evidence="1" type="ORF">SDC9_106472</name>
</gene>
<reference evidence="1" key="1">
    <citation type="submission" date="2019-08" db="EMBL/GenBank/DDBJ databases">
        <authorList>
            <person name="Kucharzyk K."/>
            <person name="Murdoch R.W."/>
            <person name="Higgins S."/>
            <person name="Loffler F."/>
        </authorList>
    </citation>
    <scope>NUCLEOTIDE SEQUENCE</scope>
</reference>
<proteinExistence type="predicted"/>
<evidence type="ECO:0000313" key="1">
    <source>
        <dbReference type="EMBL" id="MPM59627.1"/>
    </source>
</evidence>
<comment type="caution">
    <text evidence="1">The sequence shown here is derived from an EMBL/GenBank/DDBJ whole genome shotgun (WGS) entry which is preliminary data.</text>
</comment>
<name>A0A645B2K3_9ZZZZ</name>
<dbReference type="AlphaFoldDB" id="A0A645B2K3"/>
<dbReference type="EMBL" id="VSSQ01017380">
    <property type="protein sequence ID" value="MPM59627.1"/>
    <property type="molecule type" value="Genomic_DNA"/>
</dbReference>
<accession>A0A645B2K3</accession>
<sequence length="103" mass="11867">MKKLLTIVFFEFTIISFLFSQNTDSSYYRDSFGFKLISEYYSGHNSIDFQAGYIANDFNELNSNFESLYGKRIGNRISCLGIKLKGELDIDAFFTCDANFSIE</sequence>
<protein>
    <submittedName>
        <fullName evidence="1">Uncharacterized protein</fullName>
    </submittedName>
</protein>